<sequence>MILKQNLVKCHNRINSKIIVFN</sequence>
<accession>A3IHS6</accession>
<reference evidence="1 2" key="1">
    <citation type="submission" date="2007-03" db="EMBL/GenBank/DDBJ databases">
        <authorList>
            <person name="Stal L."/>
            <person name="Ferriera S."/>
            <person name="Johnson J."/>
            <person name="Kravitz S."/>
            <person name="Beeson K."/>
            <person name="Sutton G."/>
            <person name="Rogers Y.-H."/>
            <person name="Friedman R."/>
            <person name="Frazier M."/>
            <person name="Venter J.C."/>
        </authorList>
    </citation>
    <scope>NUCLEOTIDE SEQUENCE [LARGE SCALE GENOMIC DNA]</scope>
    <source>
        <strain evidence="1 2">CCY0110</strain>
    </source>
</reference>
<dbReference type="AlphaFoldDB" id="A3IHS6"/>
<name>A3IHS6_9CHRO</name>
<evidence type="ECO:0000313" key="2">
    <source>
        <dbReference type="Proteomes" id="UP000003781"/>
    </source>
</evidence>
<dbReference type="EMBL" id="AAXW01000002">
    <property type="protein sequence ID" value="EAZ93358.1"/>
    <property type="molecule type" value="Genomic_DNA"/>
</dbReference>
<protein>
    <submittedName>
        <fullName evidence="1">Uncharacterized protein</fullName>
    </submittedName>
</protein>
<keyword evidence="2" id="KW-1185">Reference proteome</keyword>
<evidence type="ECO:0000313" key="1">
    <source>
        <dbReference type="EMBL" id="EAZ93358.1"/>
    </source>
</evidence>
<proteinExistence type="predicted"/>
<gene>
    <name evidence="1" type="ORF">CY0110_16222</name>
</gene>
<comment type="caution">
    <text evidence="1">The sequence shown here is derived from an EMBL/GenBank/DDBJ whole genome shotgun (WGS) entry which is preliminary data.</text>
</comment>
<dbReference type="Proteomes" id="UP000003781">
    <property type="component" value="Unassembled WGS sequence"/>
</dbReference>
<organism evidence="1 2">
    <name type="scientific">Crocosphaera chwakensis CCY0110</name>
    <dbReference type="NCBI Taxonomy" id="391612"/>
    <lineage>
        <taxon>Bacteria</taxon>
        <taxon>Bacillati</taxon>
        <taxon>Cyanobacteriota</taxon>
        <taxon>Cyanophyceae</taxon>
        <taxon>Oscillatoriophycideae</taxon>
        <taxon>Chroococcales</taxon>
        <taxon>Aphanothecaceae</taxon>
        <taxon>Crocosphaera</taxon>
        <taxon>Crocosphaera chwakensis</taxon>
    </lineage>
</organism>